<gene>
    <name evidence="1" type="ORF">WMO62_05790</name>
</gene>
<reference evidence="1 2" key="1">
    <citation type="submission" date="2024-03" db="EMBL/GenBank/DDBJ databases">
        <title>Human intestinal bacterial collection.</title>
        <authorList>
            <person name="Pauvert C."/>
            <person name="Hitch T.C.A."/>
            <person name="Clavel T."/>
        </authorList>
    </citation>
    <scope>NUCLEOTIDE SEQUENCE [LARGE SCALE GENOMIC DNA]</scope>
    <source>
        <strain evidence="1 2">CLA-AA-H78B</strain>
    </source>
</reference>
<dbReference type="RefSeq" id="WP_349144084.1">
    <property type="nucleotide sequence ID" value="NZ_JBBMFC010000008.1"/>
</dbReference>
<comment type="caution">
    <text evidence="1">The sequence shown here is derived from an EMBL/GenBank/DDBJ whole genome shotgun (WGS) entry which is preliminary data.</text>
</comment>
<evidence type="ECO:0000313" key="2">
    <source>
        <dbReference type="Proteomes" id="UP001470288"/>
    </source>
</evidence>
<organism evidence="1 2">
    <name type="scientific">Hominiventricola aquisgranensis</name>
    <dbReference type="NCBI Taxonomy" id="3133164"/>
    <lineage>
        <taxon>Bacteria</taxon>
        <taxon>Bacillati</taxon>
        <taxon>Bacillota</taxon>
        <taxon>Clostridia</taxon>
        <taxon>Lachnospirales</taxon>
        <taxon>Lachnospiraceae</taxon>
        <taxon>Hominiventricola</taxon>
    </lineage>
</organism>
<name>A0ABV1HZJ8_9FIRM</name>
<accession>A0ABV1HZJ8</accession>
<dbReference type="EMBL" id="JBBMFC010000008">
    <property type="protein sequence ID" value="MEQ2578359.1"/>
    <property type="molecule type" value="Genomic_DNA"/>
</dbReference>
<sequence>MASEQVPFGIYAIEKEDYAELRCDKCESMSQLKKLTRGFKARGFRVLANRG</sequence>
<dbReference type="Proteomes" id="UP001470288">
    <property type="component" value="Unassembled WGS sequence"/>
</dbReference>
<protein>
    <submittedName>
        <fullName evidence="1">Uncharacterized protein</fullName>
    </submittedName>
</protein>
<evidence type="ECO:0000313" key="1">
    <source>
        <dbReference type="EMBL" id="MEQ2578359.1"/>
    </source>
</evidence>
<proteinExistence type="predicted"/>
<keyword evidence="2" id="KW-1185">Reference proteome</keyword>